<keyword evidence="1" id="KW-1133">Transmembrane helix</keyword>
<evidence type="ECO:0000256" key="1">
    <source>
        <dbReference type="SAM" id="Phobius"/>
    </source>
</evidence>
<evidence type="ECO:0000313" key="3">
    <source>
        <dbReference type="EMBL" id="CAD8072348.1"/>
    </source>
</evidence>
<accession>A0A8S1LUD2</accession>
<evidence type="ECO:0008006" key="5">
    <source>
        <dbReference type="Google" id="ProtNLM"/>
    </source>
</evidence>
<dbReference type="AlphaFoldDB" id="A0A8S1LUD2"/>
<proteinExistence type="predicted"/>
<comment type="caution">
    <text evidence="3">The sequence shown here is derived from an EMBL/GenBank/DDBJ whole genome shotgun (WGS) entry which is preliminary data.</text>
</comment>
<dbReference type="EMBL" id="CAJJDN010000029">
    <property type="protein sequence ID" value="CAD8072348.1"/>
    <property type="molecule type" value="Genomic_DNA"/>
</dbReference>
<feature type="transmembrane region" description="Helical" evidence="1">
    <location>
        <begin position="289"/>
        <end position="309"/>
    </location>
</feature>
<name>A0A8S1LUD2_9CILI</name>
<feature type="chain" id="PRO_5035783465" description="Mini antigen" evidence="2">
    <location>
        <begin position="16"/>
        <end position="310"/>
    </location>
</feature>
<keyword evidence="1" id="KW-0472">Membrane</keyword>
<evidence type="ECO:0000256" key="2">
    <source>
        <dbReference type="SAM" id="SignalP"/>
    </source>
</evidence>
<feature type="signal peptide" evidence="2">
    <location>
        <begin position="1"/>
        <end position="15"/>
    </location>
</feature>
<dbReference type="Proteomes" id="UP000692954">
    <property type="component" value="Unassembled WGS sequence"/>
</dbReference>
<keyword evidence="4" id="KW-1185">Reference proteome</keyword>
<evidence type="ECO:0000313" key="4">
    <source>
        <dbReference type="Proteomes" id="UP000692954"/>
    </source>
</evidence>
<gene>
    <name evidence="3" type="ORF">PSON_ATCC_30995.1.T0290120</name>
</gene>
<sequence length="310" mass="35483">MRIFLIVGLITMSLCVQFSLLQMCACSEYGQTLCELYHYCSWNGTTCVDMDCQYLKTDEQCTGHSSDYKCKWHTDKCESHNYTCADFDKEDCGQKIYGFDCMWVDEKCQDFSCTSATEEDCSPFSCQMTREDNTCKEPQSLDCSSFSTAATCDQSDGYGNMCYFNDNSKCTQYDFFSTNCTDYSDVQEYCNQFCTYDDTSKTCKAKSCSDFINQHNCTIQLDLPGFKIIPCTWNGTTCYETTASELEQLDMQSCMNKTMVNYKWSFDNNKCTACTQFTSNPAFKYLSDYLKISYGFQIITIVIGLSLILN</sequence>
<keyword evidence="2" id="KW-0732">Signal</keyword>
<organism evidence="3 4">
    <name type="scientific">Paramecium sonneborni</name>
    <dbReference type="NCBI Taxonomy" id="65129"/>
    <lineage>
        <taxon>Eukaryota</taxon>
        <taxon>Sar</taxon>
        <taxon>Alveolata</taxon>
        <taxon>Ciliophora</taxon>
        <taxon>Intramacronucleata</taxon>
        <taxon>Oligohymenophorea</taxon>
        <taxon>Peniculida</taxon>
        <taxon>Parameciidae</taxon>
        <taxon>Paramecium</taxon>
    </lineage>
</organism>
<dbReference type="OrthoDB" id="290987at2759"/>
<protein>
    <recommendedName>
        <fullName evidence="5">Mini antigen</fullName>
    </recommendedName>
</protein>
<keyword evidence="1" id="KW-0812">Transmembrane</keyword>
<reference evidence="3" key="1">
    <citation type="submission" date="2021-01" db="EMBL/GenBank/DDBJ databases">
        <authorList>
            <consortium name="Genoscope - CEA"/>
            <person name="William W."/>
        </authorList>
    </citation>
    <scope>NUCLEOTIDE SEQUENCE</scope>
</reference>